<dbReference type="PROSITE" id="PS50005">
    <property type="entry name" value="TPR"/>
    <property type="match status" value="1"/>
</dbReference>
<gene>
    <name evidence="3" type="ORF">C5167_050950</name>
</gene>
<dbReference type="Gramene" id="RZC75469">
    <property type="protein sequence ID" value="RZC75469"/>
    <property type="gene ID" value="C5167_050950"/>
</dbReference>
<dbReference type="InterPro" id="IPR051616">
    <property type="entry name" value="Cul2-RING_E3_ligase_SR"/>
</dbReference>
<dbReference type="SUPFAM" id="SSF48403">
    <property type="entry name" value="Ankyrin repeat"/>
    <property type="match status" value="1"/>
</dbReference>
<keyword evidence="4" id="KW-1185">Reference proteome</keyword>
<dbReference type="InterPro" id="IPR036770">
    <property type="entry name" value="Ankyrin_rpt-contain_sf"/>
</dbReference>
<reference evidence="3 4" key="1">
    <citation type="journal article" date="2018" name="Science">
        <title>The opium poppy genome and morphinan production.</title>
        <authorList>
            <person name="Guo L."/>
            <person name="Winzer T."/>
            <person name="Yang X."/>
            <person name="Li Y."/>
            <person name="Ning Z."/>
            <person name="He Z."/>
            <person name="Teodor R."/>
            <person name="Lu Y."/>
            <person name="Bowser T.A."/>
            <person name="Graham I.A."/>
            <person name="Ye K."/>
        </authorList>
    </citation>
    <scope>NUCLEOTIDE SEQUENCE [LARGE SCALE GENOMIC DNA]</scope>
    <source>
        <strain evidence="4">cv. HN1</strain>
        <tissue evidence="3">Leaves</tissue>
    </source>
</reference>
<dbReference type="SUPFAM" id="SSF48452">
    <property type="entry name" value="TPR-like"/>
    <property type="match status" value="1"/>
</dbReference>
<dbReference type="PANTHER" id="PTHR46224:SF67">
    <property type="entry name" value="HSP70-HSP90 ORGANIZING PROTEIN 3-LIKE"/>
    <property type="match status" value="1"/>
</dbReference>
<feature type="repeat" description="TPR" evidence="1">
    <location>
        <begin position="227"/>
        <end position="260"/>
    </location>
</feature>
<keyword evidence="2" id="KW-0175">Coiled coil</keyword>
<dbReference type="EMBL" id="CM010722">
    <property type="protein sequence ID" value="RZC75469.1"/>
    <property type="molecule type" value="Genomic_DNA"/>
</dbReference>
<dbReference type="PANTHER" id="PTHR46224">
    <property type="entry name" value="ANKYRIN REPEAT FAMILY PROTEIN"/>
    <property type="match status" value="1"/>
</dbReference>
<dbReference type="AlphaFoldDB" id="A0A4Y7KU49"/>
<dbReference type="InterPro" id="IPR019734">
    <property type="entry name" value="TPR_rpt"/>
</dbReference>
<dbReference type="Proteomes" id="UP000316621">
    <property type="component" value="Chromosome 8"/>
</dbReference>
<keyword evidence="1" id="KW-0802">TPR repeat</keyword>
<dbReference type="Gene3D" id="1.25.40.10">
    <property type="entry name" value="Tetratricopeptide repeat domain"/>
    <property type="match status" value="1"/>
</dbReference>
<feature type="coiled-coil region" evidence="2">
    <location>
        <begin position="335"/>
        <end position="362"/>
    </location>
</feature>
<sequence length="460" mass="53082">MIDQGRQKKRQSLGETPLSWEAIEGCLAAVDYLLEWVPDDSNCSPLQYATMKGCRTYRCHTLATFKSTWMLQMNLAQRYYMLPPMPNLVFHDALTALHSSIRSQSLLCVVSLRKLGLKPVKVTAVKDNCRGVEILFPVTSPIPSYVHWSINEIMKPEQFLEIKSRGTSEFLRKEYSWAVYWYSEALVRKPGDAAVLSNRSLCYVYLNKGDPAFEDATQWVLARPDWPKAYYRAGVALKLLNRRDDAADAFFNGLKLDPENRELRNAFRHHGFFPNNFLIACLDGMLLRLLIEVALPVISLLDDQSIYLDLGGQSEIGGATLETLHQELVERLILISTRSKKFKEWEQQVKNWEEKDQQEMERGRLKVRWKESVSSYQPLFVETIRIPGVCITMHSIPLHQSWVHQECKEFPQICLISKSRVLRELFDFLVMEIWISEMASFLAMARYEAISSLVTKVRNG</sequence>
<dbReference type="SMART" id="SM00028">
    <property type="entry name" value="TPR"/>
    <property type="match status" value="2"/>
</dbReference>
<name>A0A4Y7KU49_PAPSO</name>
<proteinExistence type="predicted"/>
<evidence type="ECO:0000313" key="4">
    <source>
        <dbReference type="Proteomes" id="UP000316621"/>
    </source>
</evidence>
<organism evidence="3 4">
    <name type="scientific">Papaver somniferum</name>
    <name type="common">Opium poppy</name>
    <dbReference type="NCBI Taxonomy" id="3469"/>
    <lineage>
        <taxon>Eukaryota</taxon>
        <taxon>Viridiplantae</taxon>
        <taxon>Streptophyta</taxon>
        <taxon>Embryophyta</taxon>
        <taxon>Tracheophyta</taxon>
        <taxon>Spermatophyta</taxon>
        <taxon>Magnoliopsida</taxon>
        <taxon>Ranunculales</taxon>
        <taxon>Papaveraceae</taxon>
        <taxon>Papaveroideae</taxon>
        <taxon>Papaver</taxon>
    </lineage>
</organism>
<evidence type="ECO:0000256" key="1">
    <source>
        <dbReference type="PROSITE-ProRule" id="PRU00339"/>
    </source>
</evidence>
<dbReference type="InterPro" id="IPR011990">
    <property type="entry name" value="TPR-like_helical_dom_sf"/>
</dbReference>
<protein>
    <submittedName>
        <fullName evidence="3">Uncharacterized protein</fullName>
    </submittedName>
</protein>
<evidence type="ECO:0000313" key="3">
    <source>
        <dbReference type="EMBL" id="RZC75469.1"/>
    </source>
</evidence>
<accession>A0A4Y7KU49</accession>
<evidence type="ECO:0000256" key="2">
    <source>
        <dbReference type="SAM" id="Coils"/>
    </source>
</evidence>
<dbReference type="STRING" id="3469.A0A4Y7KU49"/>